<evidence type="ECO:0000313" key="2">
    <source>
        <dbReference type="EMBL" id="KAF3094499.1"/>
    </source>
</evidence>
<reference evidence="2 3" key="1">
    <citation type="submission" date="2019-06" db="EMBL/GenBank/DDBJ databases">
        <authorList>
            <person name="Palmer J.M."/>
        </authorList>
    </citation>
    <scope>NUCLEOTIDE SEQUENCE [LARGE SCALE GENOMIC DNA]</scope>
    <source>
        <strain evidence="2 3">TWF102</strain>
    </source>
</reference>
<dbReference type="GO" id="GO:0008408">
    <property type="term" value="F:3'-5' exonuclease activity"/>
    <property type="evidence" value="ECO:0007669"/>
    <property type="project" value="InterPro"/>
</dbReference>
<dbReference type="PANTHER" id="PTHR43040:SF1">
    <property type="entry name" value="RIBONUCLEASE D"/>
    <property type="match status" value="1"/>
</dbReference>
<protein>
    <recommendedName>
        <fullName evidence="1">3'-5' exonuclease domain-containing protein</fullName>
    </recommendedName>
</protein>
<dbReference type="InterPro" id="IPR002562">
    <property type="entry name" value="3'-5'_exonuclease_dom"/>
</dbReference>
<accession>A0A7C8J4T5</accession>
<evidence type="ECO:0000259" key="1">
    <source>
        <dbReference type="Pfam" id="PF01612"/>
    </source>
</evidence>
<dbReference type="Pfam" id="PF01612">
    <property type="entry name" value="DNA_pol_A_exo1"/>
    <property type="match status" value="1"/>
</dbReference>
<dbReference type="InterPro" id="IPR036397">
    <property type="entry name" value="RNaseH_sf"/>
</dbReference>
<dbReference type="GO" id="GO:0003676">
    <property type="term" value="F:nucleic acid binding"/>
    <property type="evidence" value="ECO:0007669"/>
    <property type="project" value="InterPro"/>
</dbReference>
<organism evidence="2 3">
    <name type="scientific">Orbilia oligospora</name>
    <name type="common">Nematode-trapping fungus</name>
    <name type="synonym">Arthrobotrys oligospora</name>
    <dbReference type="NCBI Taxonomy" id="2813651"/>
    <lineage>
        <taxon>Eukaryota</taxon>
        <taxon>Fungi</taxon>
        <taxon>Dikarya</taxon>
        <taxon>Ascomycota</taxon>
        <taxon>Pezizomycotina</taxon>
        <taxon>Orbiliomycetes</taxon>
        <taxon>Orbiliales</taxon>
        <taxon>Orbiliaceae</taxon>
        <taxon>Orbilia</taxon>
    </lineage>
</organism>
<name>A0A7C8J4T5_ORBOL</name>
<gene>
    <name evidence="2" type="ORF">TWF102_007611</name>
</gene>
<dbReference type="InterPro" id="IPR012337">
    <property type="entry name" value="RNaseH-like_sf"/>
</dbReference>
<dbReference type="GO" id="GO:0006139">
    <property type="term" value="P:nucleobase-containing compound metabolic process"/>
    <property type="evidence" value="ECO:0007669"/>
    <property type="project" value="InterPro"/>
</dbReference>
<sequence>MAPPESTFVDTPEGISTLLSSIPLPDQTSTPSIFIDLEGVDLCRTGSISILQLFISAIPHIYIIDIHTLGNIAFTTPSSTDASVTLKSILEDPTIPVVFYDIRSDNDALYHHFSIQISNVIDLQLYELATRDGFISSRRFLHGLSKAILANAGLSAAEAVRMDHVKQRGLRLFAPEKGGSYEVFNRRPLPDELLEYCVQDVQYLPVLLRNFKQRLGRMDRRWMDRIRAETEARIALCRRDSFPKGRQNALAPRAFQNFFR</sequence>
<dbReference type="AlphaFoldDB" id="A0A7C8J4T5"/>
<dbReference type="PANTHER" id="PTHR43040">
    <property type="entry name" value="RIBONUCLEASE D"/>
    <property type="match status" value="1"/>
</dbReference>
<dbReference type="EMBL" id="WIQW01000044">
    <property type="protein sequence ID" value="KAF3094499.1"/>
    <property type="molecule type" value="Genomic_DNA"/>
</dbReference>
<dbReference type="Proteomes" id="UP000475325">
    <property type="component" value="Unassembled WGS sequence"/>
</dbReference>
<comment type="caution">
    <text evidence="2">The sequence shown here is derived from an EMBL/GenBank/DDBJ whole genome shotgun (WGS) entry which is preliminary data.</text>
</comment>
<evidence type="ECO:0000313" key="3">
    <source>
        <dbReference type="Proteomes" id="UP000475325"/>
    </source>
</evidence>
<dbReference type="SUPFAM" id="SSF53098">
    <property type="entry name" value="Ribonuclease H-like"/>
    <property type="match status" value="1"/>
</dbReference>
<feature type="domain" description="3'-5' exonuclease" evidence="1">
    <location>
        <begin position="34"/>
        <end position="214"/>
    </location>
</feature>
<proteinExistence type="predicted"/>
<dbReference type="Gene3D" id="3.30.420.10">
    <property type="entry name" value="Ribonuclease H-like superfamily/Ribonuclease H"/>
    <property type="match status" value="1"/>
</dbReference>